<feature type="compositionally biased region" description="Acidic residues" evidence="1">
    <location>
        <begin position="533"/>
        <end position="544"/>
    </location>
</feature>
<dbReference type="PANTHER" id="PTHR33129:SF1">
    <property type="entry name" value="ATP-BINDING PROTEIN"/>
    <property type="match status" value="1"/>
</dbReference>
<evidence type="ECO:0000313" key="3">
    <source>
        <dbReference type="Proteomes" id="UP001219525"/>
    </source>
</evidence>
<dbReference type="InterPro" id="IPR027417">
    <property type="entry name" value="P-loop_NTPase"/>
</dbReference>
<proteinExistence type="predicted"/>
<gene>
    <name evidence="2" type="ORF">GGX14DRAFT_459855</name>
</gene>
<evidence type="ECO:0000313" key="2">
    <source>
        <dbReference type="EMBL" id="KAJ7204817.1"/>
    </source>
</evidence>
<dbReference type="EMBL" id="JARJCW010000046">
    <property type="protein sequence ID" value="KAJ7204817.1"/>
    <property type="molecule type" value="Genomic_DNA"/>
</dbReference>
<keyword evidence="3" id="KW-1185">Reference proteome</keyword>
<feature type="compositionally biased region" description="Polar residues" evidence="1">
    <location>
        <begin position="559"/>
        <end position="576"/>
    </location>
</feature>
<dbReference type="SUPFAM" id="SSF52540">
    <property type="entry name" value="P-loop containing nucleoside triphosphate hydrolases"/>
    <property type="match status" value="1"/>
</dbReference>
<reference evidence="2" key="1">
    <citation type="submission" date="2023-03" db="EMBL/GenBank/DDBJ databases">
        <title>Massive genome expansion in bonnet fungi (Mycena s.s.) driven by repeated elements and novel gene families across ecological guilds.</title>
        <authorList>
            <consortium name="Lawrence Berkeley National Laboratory"/>
            <person name="Harder C.B."/>
            <person name="Miyauchi S."/>
            <person name="Viragh M."/>
            <person name="Kuo A."/>
            <person name="Thoen E."/>
            <person name="Andreopoulos B."/>
            <person name="Lu D."/>
            <person name="Skrede I."/>
            <person name="Drula E."/>
            <person name="Henrissat B."/>
            <person name="Morin E."/>
            <person name="Kohler A."/>
            <person name="Barry K."/>
            <person name="LaButti K."/>
            <person name="Morin E."/>
            <person name="Salamov A."/>
            <person name="Lipzen A."/>
            <person name="Mereny Z."/>
            <person name="Hegedus B."/>
            <person name="Baldrian P."/>
            <person name="Stursova M."/>
            <person name="Weitz H."/>
            <person name="Taylor A."/>
            <person name="Grigoriev I.V."/>
            <person name="Nagy L.G."/>
            <person name="Martin F."/>
            <person name="Kauserud H."/>
        </authorList>
    </citation>
    <scope>NUCLEOTIDE SEQUENCE</scope>
    <source>
        <strain evidence="2">9144</strain>
    </source>
</reference>
<dbReference type="PANTHER" id="PTHR33129">
    <property type="entry name" value="PROTEIN KINASE DOMAIN-CONTAINING PROTEIN-RELATED"/>
    <property type="match status" value="1"/>
</dbReference>
<feature type="region of interest" description="Disordered" evidence="1">
    <location>
        <begin position="533"/>
        <end position="576"/>
    </location>
</feature>
<organism evidence="2 3">
    <name type="scientific">Mycena pura</name>
    <dbReference type="NCBI Taxonomy" id="153505"/>
    <lineage>
        <taxon>Eukaryota</taxon>
        <taxon>Fungi</taxon>
        <taxon>Dikarya</taxon>
        <taxon>Basidiomycota</taxon>
        <taxon>Agaricomycotina</taxon>
        <taxon>Agaricomycetes</taxon>
        <taxon>Agaricomycetidae</taxon>
        <taxon>Agaricales</taxon>
        <taxon>Marasmiineae</taxon>
        <taxon>Mycenaceae</taxon>
        <taxon>Mycena</taxon>
    </lineage>
</organism>
<accession>A0AAD6V7J4</accession>
<evidence type="ECO:0000256" key="1">
    <source>
        <dbReference type="SAM" id="MobiDB-lite"/>
    </source>
</evidence>
<comment type="caution">
    <text evidence="2">The sequence shown here is derived from an EMBL/GenBank/DDBJ whole genome shotgun (WGS) entry which is preliminary data.</text>
</comment>
<dbReference type="InterPro" id="IPR052980">
    <property type="entry name" value="Crinkler_effector"/>
</dbReference>
<sequence length="576" mass="64913">MAALPGFRFVQNTNYHGRLHEILWRTPSSTPAVSAAPEPAALAELIDGQPPIRFINLDQHLELRVHKLRKPQAPMIIIRDEYIEFMTYVLQLQNADDRRFFLTGQPGIGKSVGACYFLFWLLASGHSVFFIPAPGRVYYFSEAGVQRLVDEDLADDDPDVQAAVECSWVLIDVDIGNSVSATDWYPQDWLKGCTTMVWTSSPQHERLRRFTNHFCVRVWYMSPWSEEEIDAVVKLQSHDPAEIQARRHLSGPVPRSLFCDQTRAKTSEIDHVIKKSLTKGLFQLSASEWLYLLRPQEKLDAHGVPYLDREESTLNWLSDYVVTCTVELMDRNLDNIRDQLVSAFDDPRTRGAAGKLVENMLHRALRRRVVAPFGVGGCGLNVLGLIGKADNFTLEGHMPTPRFPLYLRLQSQNFAAVDAIVVSGVAIWFVQSSVGDSHSTIFKTLLAILVQLKQLRFKVNGVRLVYCLVGVSQSVGRLARAATRKLAALKAANPTDREQELGQTGRVVNWLWELDVEGYMFSTMTELTQVEINDEDESGSELETPEPSHPKGKRKSKAKQPSGSKRQRNSNAVVDR</sequence>
<dbReference type="Proteomes" id="UP001219525">
    <property type="component" value="Unassembled WGS sequence"/>
</dbReference>
<name>A0AAD6V7J4_9AGAR</name>
<protein>
    <submittedName>
        <fullName evidence="2">Uncharacterized protein</fullName>
    </submittedName>
</protein>
<dbReference type="AlphaFoldDB" id="A0AAD6V7J4"/>